<protein>
    <recommendedName>
        <fullName evidence="2">Glycosyltransferase 2-like domain-containing protein</fullName>
    </recommendedName>
</protein>
<dbReference type="PANTHER" id="PTHR22916">
    <property type="entry name" value="GLYCOSYLTRANSFERASE"/>
    <property type="match status" value="1"/>
</dbReference>
<feature type="domain" description="Glycosyltransferase 2-like" evidence="2">
    <location>
        <begin position="9"/>
        <end position="119"/>
    </location>
</feature>
<dbReference type="Pfam" id="PF00535">
    <property type="entry name" value="Glycos_transf_2"/>
    <property type="match status" value="1"/>
</dbReference>
<organism evidence="3">
    <name type="scientific">Alexandrium monilatum</name>
    <dbReference type="NCBI Taxonomy" id="311494"/>
    <lineage>
        <taxon>Eukaryota</taxon>
        <taxon>Sar</taxon>
        <taxon>Alveolata</taxon>
        <taxon>Dinophyceae</taxon>
        <taxon>Gonyaulacales</taxon>
        <taxon>Pyrocystaceae</taxon>
        <taxon>Alexandrium</taxon>
    </lineage>
</organism>
<name>A0A7S4Q4X4_9DINO</name>
<dbReference type="GO" id="GO:0016758">
    <property type="term" value="F:hexosyltransferase activity"/>
    <property type="evidence" value="ECO:0007669"/>
    <property type="project" value="UniProtKB-ARBA"/>
</dbReference>
<dbReference type="CDD" id="cd00761">
    <property type="entry name" value="Glyco_tranf_GTA_type"/>
    <property type="match status" value="1"/>
</dbReference>
<dbReference type="Gene3D" id="3.90.550.10">
    <property type="entry name" value="Spore Coat Polysaccharide Biosynthesis Protein SpsA, Chain A"/>
    <property type="match status" value="1"/>
</dbReference>
<proteinExistence type="predicted"/>
<dbReference type="InterPro" id="IPR001173">
    <property type="entry name" value="Glyco_trans_2-like"/>
</dbReference>
<evidence type="ECO:0000256" key="1">
    <source>
        <dbReference type="SAM" id="MobiDB-lite"/>
    </source>
</evidence>
<gene>
    <name evidence="3" type="ORF">AMON00008_LOCUS11516</name>
</gene>
<dbReference type="SUPFAM" id="SSF53448">
    <property type="entry name" value="Nucleotide-diphospho-sugar transferases"/>
    <property type="match status" value="1"/>
</dbReference>
<feature type="region of interest" description="Disordered" evidence="1">
    <location>
        <begin position="459"/>
        <end position="488"/>
    </location>
</feature>
<dbReference type="InterPro" id="IPR029044">
    <property type="entry name" value="Nucleotide-diphossugar_trans"/>
</dbReference>
<evidence type="ECO:0000259" key="2">
    <source>
        <dbReference type="Pfam" id="PF00535"/>
    </source>
</evidence>
<dbReference type="EMBL" id="HBNR01017448">
    <property type="protein sequence ID" value="CAE4571897.1"/>
    <property type="molecule type" value="Transcribed_RNA"/>
</dbReference>
<accession>A0A7S4Q4X4</accession>
<dbReference type="AlphaFoldDB" id="A0A7S4Q4X4"/>
<reference evidence="3" key="1">
    <citation type="submission" date="2021-01" db="EMBL/GenBank/DDBJ databases">
        <authorList>
            <person name="Corre E."/>
            <person name="Pelletier E."/>
            <person name="Niang G."/>
            <person name="Scheremetjew M."/>
            <person name="Finn R."/>
            <person name="Kale V."/>
            <person name="Holt S."/>
            <person name="Cochrane G."/>
            <person name="Meng A."/>
            <person name="Brown T."/>
            <person name="Cohen L."/>
        </authorList>
    </citation>
    <scope>NUCLEOTIDE SEQUENCE</scope>
    <source>
        <strain evidence="3">CCMP3105</strain>
    </source>
</reference>
<evidence type="ECO:0000313" key="3">
    <source>
        <dbReference type="EMBL" id="CAE4571897.1"/>
    </source>
</evidence>
<dbReference type="PANTHER" id="PTHR22916:SF3">
    <property type="entry name" value="UDP-GLCNAC:BETAGAL BETA-1,3-N-ACETYLGLUCOSAMINYLTRANSFERASE-LIKE PROTEIN 1"/>
    <property type="match status" value="1"/>
</dbReference>
<sequence>MAVTWPTVSVCIVTHNRLLFLEHSLELVAAQDYPPEAVEVLVVDDSDRDPSSEVDRWSVVAELGERFRFLHLAGKRRTIGEKRNLAVRESRHAVIVQWDDDDFFGPQRLRAQVEPIRAGVAQSSALQHSRWYFLTHDAFWQPPGPPLSIAFGMEGAHPGTWCFLRFLWSAEDPRLQYTDTSYAEPDDFQAETRRILGAKMFLVPRDAPGVDFIYVRHGHAALGCTGDVGLGLEEAVHGIVNDIFAVLVHGKPLDPPAAVSTRTRKLWARVREECKGDTETQVPVDLTGFSRNVNRSTEFALHLLLRNLERHRELLPEWLAGRVVGDHPERREGIRRFLLTDCFPSLLRHVADDPSDFTPQALAHAVLCAAHLQLPFGRGGPLDAVVAEVRRRTRGLPPRRSSTLAGGRGCLGSTGCSISKRGGPGAGSRRWTPLVGASALVTACCRGLHAARCARSGPCDRVLPRPPRPAPLARLAPRLAPRPPRARR</sequence>